<dbReference type="AlphaFoldDB" id="A0A0D3D2Q6"/>
<protein>
    <submittedName>
        <fullName evidence="2">Uncharacterized protein</fullName>
    </submittedName>
</protein>
<feature type="region of interest" description="Disordered" evidence="1">
    <location>
        <begin position="1"/>
        <end position="74"/>
    </location>
</feature>
<proteinExistence type="predicted"/>
<evidence type="ECO:0000313" key="2">
    <source>
        <dbReference type="EnsemblPlants" id="Bo7g007110.1"/>
    </source>
</evidence>
<dbReference type="Proteomes" id="UP000032141">
    <property type="component" value="Chromosome C7"/>
</dbReference>
<feature type="region of interest" description="Disordered" evidence="1">
    <location>
        <begin position="334"/>
        <end position="356"/>
    </location>
</feature>
<evidence type="ECO:0000313" key="3">
    <source>
        <dbReference type="Proteomes" id="UP000032141"/>
    </source>
</evidence>
<organism evidence="2 3">
    <name type="scientific">Brassica oleracea var. oleracea</name>
    <dbReference type="NCBI Taxonomy" id="109376"/>
    <lineage>
        <taxon>Eukaryota</taxon>
        <taxon>Viridiplantae</taxon>
        <taxon>Streptophyta</taxon>
        <taxon>Embryophyta</taxon>
        <taxon>Tracheophyta</taxon>
        <taxon>Spermatophyta</taxon>
        <taxon>Magnoliopsida</taxon>
        <taxon>eudicotyledons</taxon>
        <taxon>Gunneridae</taxon>
        <taxon>Pentapetalae</taxon>
        <taxon>rosids</taxon>
        <taxon>malvids</taxon>
        <taxon>Brassicales</taxon>
        <taxon>Brassicaceae</taxon>
        <taxon>Brassiceae</taxon>
        <taxon>Brassica</taxon>
    </lineage>
</organism>
<sequence length="427" mass="47385">MDPRRKPAAPTYSQMFYDGVGTSSSGPSSSEAVPDSQTSQRVSWSPPPPAPHMPPPPPPPAAAPRPVPAGAVHPDLCVPPSTPYARYTVEDLLAQPGWEGLDVLDPHRPPGTYWFVANNRVGRSVSATIKGYYDGAYPNWSKTPDHVKTTWFKFFAANTRLCNTVSDWKDKWEIYGYDGKPPTELTKDVWDDLIAFWKLPSSIRKANSCSASRSTKDKDGHLRVVHRTRQKPHAGIRLEAVNDYATSDEIFVDPASKKLFNAVASRVEEGETQLTQQSLDGLPVKLTTEEVDRIFEEDRLDSLEDLLDVMAMGNPTMQRALNERRAALGMPIRNPEDADPDHSQPSTATDYFDNIPVRLSDNSGQGRFKIDQVLKDFFAQGIDRLGSMVSSLGTVVLSRADESDHRFANLRSIRWRLNLGVILAEGS</sequence>
<keyword evidence="3" id="KW-1185">Reference proteome</keyword>
<dbReference type="Gramene" id="Bo7g007110.1">
    <property type="protein sequence ID" value="Bo7g007110.1"/>
    <property type="gene ID" value="Bo7g007110"/>
</dbReference>
<dbReference type="EnsemblPlants" id="Bo7g007110.1">
    <property type="protein sequence ID" value="Bo7g007110.1"/>
    <property type="gene ID" value="Bo7g007110"/>
</dbReference>
<dbReference type="STRING" id="109376.A0A0D3D2Q6"/>
<accession>A0A0D3D2Q6</accession>
<name>A0A0D3D2Q6_BRAOL</name>
<reference evidence="2" key="2">
    <citation type="submission" date="2015-03" db="UniProtKB">
        <authorList>
            <consortium name="EnsemblPlants"/>
        </authorList>
    </citation>
    <scope>IDENTIFICATION</scope>
</reference>
<dbReference type="Pfam" id="PF03004">
    <property type="entry name" value="Transposase_24"/>
    <property type="match status" value="1"/>
</dbReference>
<reference evidence="2 3" key="1">
    <citation type="journal article" date="2014" name="Genome Biol.">
        <title>Transcriptome and methylome profiling reveals relics of genome dominance in the mesopolyploid Brassica oleracea.</title>
        <authorList>
            <person name="Parkin I.A."/>
            <person name="Koh C."/>
            <person name="Tang H."/>
            <person name="Robinson S.J."/>
            <person name="Kagale S."/>
            <person name="Clarke W.E."/>
            <person name="Town C.D."/>
            <person name="Nixon J."/>
            <person name="Krishnakumar V."/>
            <person name="Bidwell S.L."/>
            <person name="Denoeud F."/>
            <person name="Belcram H."/>
            <person name="Links M.G."/>
            <person name="Just J."/>
            <person name="Clarke C."/>
            <person name="Bender T."/>
            <person name="Huebert T."/>
            <person name="Mason A.S."/>
            <person name="Pires J.C."/>
            <person name="Barker G."/>
            <person name="Moore J."/>
            <person name="Walley P.G."/>
            <person name="Manoli S."/>
            <person name="Batley J."/>
            <person name="Edwards D."/>
            <person name="Nelson M.N."/>
            <person name="Wang X."/>
            <person name="Paterson A.H."/>
            <person name="King G."/>
            <person name="Bancroft I."/>
            <person name="Chalhoub B."/>
            <person name="Sharpe A.G."/>
        </authorList>
    </citation>
    <scope>NUCLEOTIDE SEQUENCE</scope>
    <source>
        <strain evidence="2 3">cv. TO1000</strain>
    </source>
</reference>
<dbReference type="InterPro" id="IPR004252">
    <property type="entry name" value="Probable_transposase_24"/>
</dbReference>
<feature type="compositionally biased region" description="Pro residues" evidence="1">
    <location>
        <begin position="45"/>
        <end position="67"/>
    </location>
</feature>
<evidence type="ECO:0000256" key="1">
    <source>
        <dbReference type="SAM" id="MobiDB-lite"/>
    </source>
</evidence>
<dbReference type="HOGENOM" id="CLU_033858_0_0_1"/>